<dbReference type="STRING" id="1798553.A3H70_05545"/>
<name>A0A1G2BVB9_9BACT</name>
<comment type="caution">
    <text evidence="1">The sequence shown here is derived from an EMBL/GenBank/DDBJ whole genome shotgun (WGS) entry which is preliminary data.</text>
</comment>
<sequence>MKITIPNPATHSRNLLRRAGYALHQGRDGEISFVRRLAGYDYPRFHVYVNREEPGELIEITLHLDEKKPSYEGYTAHSGEYEGEIIEQEKQRLLSTIS</sequence>
<dbReference type="EMBL" id="MHKO01000006">
    <property type="protein sequence ID" value="OGY93073.1"/>
    <property type="molecule type" value="Genomic_DNA"/>
</dbReference>
<evidence type="ECO:0000313" key="1">
    <source>
        <dbReference type="EMBL" id="OGY93073.1"/>
    </source>
</evidence>
<accession>A0A1G2BVB9</accession>
<gene>
    <name evidence="1" type="ORF">A3H70_05545</name>
</gene>
<proteinExistence type="predicted"/>
<protein>
    <recommendedName>
        <fullName evidence="3">CYTH domain-containing protein</fullName>
    </recommendedName>
</protein>
<dbReference type="AlphaFoldDB" id="A0A1G2BVB9"/>
<reference evidence="1 2" key="1">
    <citation type="journal article" date="2016" name="Nat. Commun.">
        <title>Thousands of microbial genomes shed light on interconnected biogeochemical processes in an aquifer system.</title>
        <authorList>
            <person name="Anantharaman K."/>
            <person name="Brown C.T."/>
            <person name="Hug L.A."/>
            <person name="Sharon I."/>
            <person name="Castelle C.J."/>
            <person name="Probst A.J."/>
            <person name="Thomas B.C."/>
            <person name="Singh A."/>
            <person name="Wilkins M.J."/>
            <person name="Karaoz U."/>
            <person name="Brodie E.L."/>
            <person name="Williams K.H."/>
            <person name="Hubbard S.S."/>
            <person name="Banfield J.F."/>
        </authorList>
    </citation>
    <scope>NUCLEOTIDE SEQUENCE [LARGE SCALE GENOMIC DNA]</scope>
</reference>
<evidence type="ECO:0000313" key="2">
    <source>
        <dbReference type="Proteomes" id="UP000178109"/>
    </source>
</evidence>
<evidence type="ECO:0008006" key="3">
    <source>
        <dbReference type="Google" id="ProtNLM"/>
    </source>
</evidence>
<dbReference type="Proteomes" id="UP000178109">
    <property type="component" value="Unassembled WGS sequence"/>
</dbReference>
<organism evidence="1 2">
    <name type="scientific">Candidatus Komeilibacteria bacterium RIFCSPLOWO2_02_FULL_48_11</name>
    <dbReference type="NCBI Taxonomy" id="1798553"/>
    <lineage>
        <taxon>Bacteria</taxon>
        <taxon>Candidatus Komeiliibacteriota</taxon>
    </lineage>
</organism>